<dbReference type="WBParaSite" id="GPUH_0000367801-mRNA-1">
    <property type="protein sequence ID" value="GPUH_0000367801-mRNA-1"/>
    <property type="gene ID" value="GPUH_0000367801"/>
</dbReference>
<name>A0A183D4N0_9BILA</name>
<organism evidence="1">
    <name type="scientific">Gongylonema pulchrum</name>
    <dbReference type="NCBI Taxonomy" id="637853"/>
    <lineage>
        <taxon>Eukaryota</taxon>
        <taxon>Metazoa</taxon>
        <taxon>Ecdysozoa</taxon>
        <taxon>Nematoda</taxon>
        <taxon>Chromadorea</taxon>
        <taxon>Rhabditida</taxon>
        <taxon>Spirurina</taxon>
        <taxon>Spiruromorpha</taxon>
        <taxon>Spiruroidea</taxon>
        <taxon>Gongylonematidae</taxon>
        <taxon>Gongylonema</taxon>
    </lineage>
</organism>
<reference evidence="1" key="1">
    <citation type="submission" date="2016-06" db="UniProtKB">
        <authorList>
            <consortium name="WormBaseParasite"/>
        </authorList>
    </citation>
    <scope>IDENTIFICATION</scope>
</reference>
<evidence type="ECO:0000313" key="1">
    <source>
        <dbReference type="WBParaSite" id="GPUH_0000367801-mRNA-1"/>
    </source>
</evidence>
<accession>A0A183D4N0</accession>
<protein>
    <submittedName>
        <fullName evidence="1">CX9C domain-containing protein</fullName>
    </submittedName>
</protein>
<sequence>LDYATYCKKHRERFQYVCPDPLRFRKHSADALAFCERYSGRCPSEQVPSEPVPFQQKKEYYMRELEYLCNGQKHFAETYCTNAVALKLLRYLLPCIHYKFTCIDSLTRVIYTG</sequence>
<proteinExistence type="predicted"/>
<dbReference type="AlphaFoldDB" id="A0A183D4N0"/>